<protein>
    <submittedName>
        <fullName evidence="1">Uncharacterized protein</fullName>
    </submittedName>
</protein>
<dbReference type="Proteomes" id="UP001623330">
    <property type="component" value="Unassembled WGS sequence"/>
</dbReference>
<keyword evidence="2" id="KW-1185">Reference proteome</keyword>
<name>A0ABR4NLU1_9SACH</name>
<sequence length="251" mass="29649">MRPSRILAAGLSEAIFCSKKVFERTLQQGVGTVFGYYYNIQVGKLGNTESLKYNNTFRRFVRHEWENMSITKRRLYSAMFFQYNGLRPDHMGSYELAKCLGVETPAASEYLLFRNRFKAKFDLLWEKDPNVDLSQVFDSNLLQAKNLRVRLKSSRRSWRNAKILEGKTNPNYLQRFKEMCKECRRIWRTEVTDNEKQLVRAQWEQDQAKFKSAIQEEITSIMTNMERFQSKPIMNGSSKDRLMSSIIIKDE</sequence>
<evidence type="ECO:0000313" key="1">
    <source>
        <dbReference type="EMBL" id="KAL3228536.1"/>
    </source>
</evidence>
<accession>A0ABR4NLU1</accession>
<organism evidence="1 2">
    <name type="scientific">Nakaseomyces bracarensis</name>
    <dbReference type="NCBI Taxonomy" id="273131"/>
    <lineage>
        <taxon>Eukaryota</taxon>
        <taxon>Fungi</taxon>
        <taxon>Dikarya</taxon>
        <taxon>Ascomycota</taxon>
        <taxon>Saccharomycotina</taxon>
        <taxon>Saccharomycetes</taxon>
        <taxon>Saccharomycetales</taxon>
        <taxon>Saccharomycetaceae</taxon>
        <taxon>Nakaseomyces</taxon>
    </lineage>
</organism>
<proteinExistence type="predicted"/>
<gene>
    <name evidence="1" type="ORF">RNJ44_02481</name>
</gene>
<evidence type="ECO:0000313" key="2">
    <source>
        <dbReference type="Proteomes" id="UP001623330"/>
    </source>
</evidence>
<reference evidence="1 2" key="1">
    <citation type="submission" date="2024-05" db="EMBL/GenBank/DDBJ databases">
        <title>Long read based assembly of the Candida bracarensis genome reveals expanded adhesin content.</title>
        <authorList>
            <person name="Marcet-Houben M."/>
            <person name="Ksiezopolska E."/>
            <person name="Gabaldon T."/>
        </authorList>
    </citation>
    <scope>NUCLEOTIDE SEQUENCE [LARGE SCALE GENOMIC DNA]</scope>
    <source>
        <strain evidence="1 2">CBM6</strain>
    </source>
</reference>
<comment type="caution">
    <text evidence="1">The sequence shown here is derived from an EMBL/GenBank/DDBJ whole genome shotgun (WGS) entry which is preliminary data.</text>
</comment>
<dbReference type="EMBL" id="JBEVYD010000013">
    <property type="protein sequence ID" value="KAL3228536.1"/>
    <property type="molecule type" value="Genomic_DNA"/>
</dbReference>